<dbReference type="InterPro" id="IPR036412">
    <property type="entry name" value="HAD-like_sf"/>
</dbReference>
<evidence type="ECO:0000256" key="4">
    <source>
        <dbReference type="ARBA" id="ARBA00022553"/>
    </source>
</evidence>
<dbReference type="PANTHER" id="PTHR48085:SF5">
    <property type="entry name" value="CADMIUM_ZINC-TRANSPORTING ATPASE HMA4-RELATED"/>
    <property type="match status" value="1"/>
</dbReference>
<evidence type="ECO:0000313" key="17">
    <source>
        <dbReference type="EMBL" id="KKF36465.1"/>
    </source>
</evidence>
<keyword evidence="6 14" id="KW-0479">Metal-binding</keyword>
<dbReference type="NCBIfam" id="NF008262">
    <property type="entry name" value="PRK11033.1"/>
    <property type="match status" value="1"/>
</dbReference>
<dbReference type="GO" id="GO:0005524">
    <property type="term" value="F:ATP binding"/>
    <property type="evidence" value="ECO:0007669"/>
    <property type="project" value="UniProtKB-UniRule"/>
</dbReference>
<dbReference type="GO" id="GO:0005886">
    <property type="term" value="C:plasma membrane"/>
    <property type="evidence" value="ECO:0007669"/>
    <property type="project" value="UniProtKB-SubCell"/>
</dbReference>
<dbReference type="SFLD" id="SFLDF00027">
    <property type="entry name" value="p-type_atpase"/>
    <property type="match status" value="1"/>
</dbReference>
<dbReference type="EC" id="7.2.2.12" evidence="12"/>
<comment type="subcellular location">
    <subcellularLocation>
        <location evidence="1">Cell membrane</location>
        <topology evidence="1">Multi-pass membrane protein</topology>
    </subcellularLocation>
</comment>
<keyword evidence="18" id="KW-1185">Reference proteome</keyword>
<dbReference type="SUPFAM" id="SSF56784">
    <property type="entry name" value="HAD-like"/>
    <property type="match status" value="1"/>
</dbReference>
<evidence type="ECO:0000256" key="11">
    <source>
        <dbReference type="ARBA" id="ARBA00023136"/>
    </source>
</evidence>
<dbReference type="CDD" id="cd00371">
    <property type="entry name" value="HMA"/>
    <property type="match status" value="1"/>
</dbReference>
<dbReference type="Gene3D" id="3.40.50.1000">
    <property type="entry name" value="HAD superfamily/HAD-like"/>
    <property type="match status" value="1"/>
</dbReference>
<dbReference type="SFLD" id="SFLDS00003">
    <property type="entry name" value="Haloacid_Dehalogenase"/>
    <property type="match status" value="1"/>
</dbReference>
<keyword evidence="8 14" id="KW-0067">ATP-binding</keyword>
<comment type="catalytic activity">
    <reaction evidence="13">
        <text>Zn(2+)(in) + ATP + H2O = Zn(2+)(out) + ADP + phosphate + H(+)</text>
        <dbReference type="Rhea" id="RHEA:20621"/>
        <dbReference type="ChEBI" id="CHEBI:15377"/>
        <dbReference type="ChEBI" id="CHEBI:15378"/>
        <dbReference type="ChEBI" id="CHEBI:29105"/>
        <dbReference type="ChEBI" id="CHEBI:30616"/>
        <dbReference type="ChEBI" id="CHEBI:43474"/>
        <dbReference type="ChEBI" id="CHEBI:456216"/>
        <dbReference type="EC" id="7.2.2.12"/>
    </reaction>
</comment>
<dbReference type="InterPro" id="IPR027256">
    <property type="entry name" value="P-typ_ATPase_IB"/>
</dbReference>
<dbReference type="SUPFAM" id="SSF55008">
    <property type="entry name" value="HMA, heavy metal-associated domain"/>
    <property type="match status" value="1"/>
</dbReference>
<feature type="transmembrane region" description="Helical" evidence="14">
    <location>
        <begin position="406"/>
        <end position="431"/>
    </location>
</feature>
<dbReference type="InterPro" id="IPR023214">
    <property type="entry name" value="HAD_sf"/>
</dbReference>
<evidence type="ECO:0000256" key="14">
    <source>
        <dbReference type="RuleBase" id="RU362081"/>
    </source>
</evidence>
<feature type="transmembrane region" description="Helical" evidence="14">
    <location>
        <begin position="151"/>
        <end position="169"/>
    </location>
</feature>
<dbReference type="STRING" id="65700.SY86_15120"/>
<feature type="transmembrane region" description="Helical" evidence="14">
    <location>
        <begin position="207"/>
        <end position="231"/>
    </location>
</feature>
<dbReference type="InterPro" id="IPR023298">
    <property type="entry name" value="ATPase_P-typ_TM_dom_sf"/>
</dbReference>
<dbReference type="Proteomes" id="UP000033924">
    <property type="component" value="Unassembled WGS sequence"/>
</dbReference>
<sequence>MKQHSSNYQNGGTHRLCHPHSQSQSPPVIRKSIAIAASGENSPCCGDAYCNSVGQTAEQPAPGRERSAWRWQISGMDCPACARKIEHVLSQMPAVIQAKVLFATQRLVVSATEDVQQQVELAVEATGFTLTRTDENRITQQKKPFWQDNRLLMVLIVLMAGSTVLQQFSPPAGKAAFLLTTLMGVWPIAHRALRLIKGGTPFAIETLMTVAAVGALFVDAAAEAAMVILLFKLGERLESFAADRARRGVTALMALQPEKACRINGNVRELIPLSALHPGDIIEVTAGARLPADARLLNATAGFDESALTGEPMPVERQPGEVVAAGSLSVDRLVRLEVVSQPGESAIDRILQLIEDAESHRAPIERFIDQFSRIYTPFIMAMAILVAVIPPLLFTGEWQPWLYKGLTLLLIGCPCALVISTPAAITSALAAASRQGVLIKGGAALERLNTIKTLAFDKTGTLTEGKPRVMTIVSLNGAPEAVLLAKAATVERGSSHPLAKAIVALAESRNLPILSTDKQITHAGSGVESDVSGHKLRISRPASMPENSLDAALLAQIEKLEEAGHTVVVMLQDEQPVALIALRDTLREEAVATLQALRKLGLQTVMLTGDNPLAAATMAKTLDIEFRAGLLPADKVTAVRALNQQSPLAMVGDGINDAPAMKAATVGIAMGSGSDVALETADIALTGDRLTGLTMMVRLSRTTLANIRQNIALALTLKGVFLVTTLLGISGLWLAVLADSGATALVTANALRLLNHKINDNNTE</sequence>
<dbReference type="GO" id="GO:0015086">
    <property type="term" value="F:cadmium ion transmembrane transporter activity"/>
    <property type="evidence" value="ECO:0007669"/>
    <property type="project" value="TreeGrafter"/>
</dbReference>
<evidence type="ECO:0000256" key="2">
    <source>
        <dbReference type="ARBA" id="ARBA00006024"/>
    </source>
</evidence>
<dbReference type="SUPFAM" id="SSF81665">
    <property type="entry name" value="Calcium ATPase, transmembrane domain M"/>
    <property type="match status" value="1"/>
</dbReference>
<dbReference type="Gene3D" id="3.40.1110.10">
    <property type="entry name" value="Calcium-transporting ATPase, cytoplasmic domain N"/>
    <property type="match status" value="1"/>
</dbReference>
<feature type="domain" description="HMA" evidence="16">
    <location>
        <begin position="67"/>
        <end position="131"/>
    </location>
</feature>
<evidence type="ECO:0000256" key="5">
    <source>
        <dbReference type="ARBA" id="ARBA00022692"/>
    </source>
</evidence>
<dbReference type="NCBIfam" id="TIGR01525">
    <property type="entry name" value="ATPase-IB_hvy"/>
    <property type="match status" value="1"/>
</dbReference>
<dbReference type="SFLD" id="SFLDG00002">
    <property type="entry name" value="C1.7:_P-type_atpase_like"/>
    <property type="match status" value="1"/>
</dbReference>
<keyword evidence="10 14" id="KW-1133">Transmembrane helix</keyword>
<evidence type="ECO:0000256" key="3">
    <source>
        <dbReference type="ARBA" id="ARBA00022475"/>
    </source>
</evidence>
<dbReference type="AlphaFoldDB" id="A0A0M2KAR4"/>
<keyword evidence="7 14" id="KW-0547">Nucleotide-binding</keyword>
<dbReference type="GO" id="GO:0016887">
    <property type="term" value="F:ATP hydrolysis activity"/>
    <property type="evidence" value="ECO:0007669"/>
    <property type="project" value="InterPro"/>
</dbReference>
<dbReference type="Pfam" id="PF00122">
    <property type="entry name" value="E1-E2_ATPase"/>
    <property type="match status" value="1"/>
</dbReference>
<dbReference type="PROSITE" id="PS00154">
    <property type="entry name" value="ATPASE_E1_E2"/>
    <property type="match status" value="1"/>
</dbReference>
<evidence type="ECO:0000256" key="12">
    <source>
        <dbReference type="ARBA" id="ARBA00039097"/>
    </source>
</evidence>
<dbReference type="PROSITE" id="PS50846">
    <property type="entry name" value="HMA_2"/>
    <property type="match status" value="1"/>
</dbReference>
<dbReference type="Gene3D" id="2.70.150.10">
    <property type="entry name" value="Calcium-transporting ATPase, cytoplasmic transduction domain A"/>
    <property type="match status" value="1"/>
</dbReference>
<keyword evidence="11 14" id="KW-0472">Membrane</keyword>
<feature type="region of interest" description="Disordered" evidence="15">
    <location>
        <begin position="1"/>
        <end position="25"/>
    </location>
</feature>
<gene>
    <name evidence="17" type="primary">zntA</name>
    <name evidence="17" type="ORF">SY86_15120</name>
</gene>
<dbReference type="InterPro" id="IPR051014">
    <property type="entry name" value="Cation_Transport_ATPase_IB"/>
</dbReference>
<evidence type="ECO:0000259" key="16">
    <source>
        <dbReference type="PROSITE" id="PS50846"/>
    </source>
</evidence>
<dbReference type="PRINTS" id="PR00119">
    <property type="entry name" value="CATATPASE"/>
</dbReference>
<keyword evidence="3 14" id="KW-1003">Cell membrane</keyword>
<feature type="transmembrane region" description="Helical" evidence="14">
    <location>
        <begin position="711"/>
        <end position="736"/>
    </location>
</feature>
<feature type="compositionally biased region" description="Polar residues" evidence="15">
    <location>
        <begin position="1"/>
        <end position="12"/>
    </location>
</feature>
<keyword evidence="4" id="KW-0597">Phosphoprotein</keyword>
<dbReference type="InterPro" id="IPR006121">
    <property type="entry name" value="HMA_dom"/>
</dbReference>
<dbReference type="GO" id="GO:0016463">
    <property type="term" value="F:P-type zinc transporter activity"/>
    <property type="evidence" value="ECO:0007669"/>
    <property type="project" value="UniProtKB-EC"/>
</dbReference>
<keyword evidence="9" id="KW-1278">Translocase</keyword>
<evidence type="ECO:0000256" key="10">
    <source>
        <dbReference type="ARBA" id="ARBA00022989"/>
    </source>
</evidence>
<dbReference type="InterPro" id="IPR036163">
    <property type="entry name" value="HMA_dom_sf"/>
</dbReference>
<evidence type="ECO:0000256" key="13">
    <source>
        <dbReference type="ARBA" id="ARBA00047308"/>
    </source>
</evidence>
<dbReference type="Pfam" id="PF00403">
    <property type="entry name" value="HMA"/>
    <property type="match status" value="1"/>
</dbReference>
<organism evidence="17 18">
    <name type="scientific">Erwinia tracheiphila</name>
    <dbReference type="NCBI Taxonomy" id="65700"/>
    <lineage>
        <taxon>Bacteria</taxon>
        <taxon>Pseudomonadati</taxon>
        <taxon>Pseudomonadota</taxon>
        <taxon>Gammaproteobacteria</taxon>
        <taxon>Enterobacterales</taxon>
        <taxon>Erwiniaceae</taxon>
        <taxon>Erwinia</taxon>
    </lineage>
</organism>
<evidence type="ECO:0000256" key="6">
    <source>
        <dbReference type="ARBA" id="ARBA00022723"/>
    </source>
</evidence>
<dbReference type="GO" id="GO:0046872">
    <property type="term" value="F:metal ion binding"/>
    <property type="evidence" value="ECO:0007669"/>
    <property type="project" value="UniProtKB-KW"/>
</dbReference>
<keyword evidence="17" id="KW-0378">Hydrolase</keyword>
<dbReference type="InterPro" id="IPR044492">
    <property type="entry name" value="P_typ_ATPase_HD_dom"/>
</dbReference>
<evidence type="ECO:0000256" key="15">
    <source>
        <dbReference type="SAM" id="MobiDB-lite"/>
    </source>
</evidence>
<proteinExistence type="inferred from homology"/>
<dbReference type="InterPro" id="IPR059000">
    <property type="entry name" value="ATPase_P-type_domA"/>
</dbReference>
<keyword evidence="5 14" id="KW-0812">Transmembrane</keyword>
<dbReference type="InterPro" id="IPR001757">
    <property type="entry name" value="P_typ_ATPase"/>
</dbReference>
<dbReference type="EMBL" id="JXNU01000003">
    <property type="protein sequence ID" value="KKF36465.1"/>
    <property type="molecule type" value="Genomic_DNA"/>
</dbReference>
<protein>
    <recommendedName>
        <fullName evidence="12">P-type Zn(2+) transporter</fullName>
        <ecNumber evidence="12">7.2.2.12</ecNumber>
    </recommendedName>
</protein>
<dbReference type="InterPro" id="IPR018303">
    <property type="entry name" value="ATPase_P-typ_P_site"/>
</dbReference>
<accession>A0A0M2KAR4</accession>
<dbReference type="SUPFAM" id="SSF81653">
    <property type="entry name" value="Calcium ATPase, transduction domain A"/>
    <property type="match status" value="1"/>
</dbReference>
<evidence type="ECO:0000313" key="18">
    <source>
        <dbReference type="Proteomes" id="UP000033924"/>
    </source>
</evidence>
<comment type="similarity">
    <text evidence="2 14">Belongs to the cation transport ATPase (P-type) (TC 3.A.3) family. Type IB subfamily.</text>
</comment>
<evidence type="ECO:0000256" key="8">
    <source>
        <dbReference type="ARBA" id="ARBA00022840"/>
    </source>
</evidence>
<evidence type="ECO:0000256" key="1">
    <source>
        <dbReference type="ARBA" id="ARBA00004651"/>
    </source>
</evidence>
<name>A0A0M2KAR4_9GAMM</name>
<dbReference type="PANTHER" id="PTHR48085">
    <property type="entry name" value="CADMIUM/ZINC-TRANSPORTING ATPASE HMA2-RELATED"/>
    <property type="match status" value="1"/>
</dbReference>
<dbReference type="InterPro" id="IPR017969">
    <property type="entry name" value="Heavy-metal-associated_CS"/>
</dbReference>
<feature type="transmembrane region" description="Helical" evidence="14">
    <location>
        <begin position="374"/>
        <end position="394"/>
    </location>
</feature>
<dbReference type="InterPro" id="IPR023299">
    <property type="entry name" value="ATPase_P-typ_cyto_dom_N"/>
</dbReference>
<evidence type="ECO:0000256" key="9">
    <source>
        <dbReference type="ARBA" id="ARBA00022967"/>
    </source>
</evidence>
<evidence type="ECO:0000256" key="7">
    <source>
        <dbReference type="ARBA" id="ARBA00022741"/>
    </source>
</evidence>
<dbReference type="Pfam" id="PF00702">
    <property type="entry name" value="Hydrolase"/>
    <property type="match status" value="1"/>
</dbReference>
<dbReference type="Gene3D" id="3.30.70.100">
    <property type="match status" value="1"/>
</dbReference>
<dbReference type="PATRIC" id="fig|65700.7.peg.3798"/>
<reference evidence="17 18" key="1">
    <citation type="submission" date="2015-01" db="EMBL/GenBank/DDBJ databases">
        <title>Erwinia tracheiphila.</title>
        <authorList>
            <person name="Shapiro L.R."/>
        </authorList>
    </citation>
    <scope>NUCLEOTIDE SEQUENCE [LARGE SCALE GENOMIC DNA]</scope>
    <source>
        <strain evidence="17 18">BuffGH</strain>
    </source>
</reference>
<comment type="caution">
    <text evidence="17">The sequence shown here is derived from an EMBL/GenBank/DDBJ whole genome shotgun (WGS) entry which is preliminary data.</text>
</comment>
<dbReference type="InterPro" id="IPR008250">
    <property type="entry name" value="ATPase_P-typ_transduc_dom_A_sf"/>
</dbReference>
<dbReference type="NCBIfam" id="TIGR01494">
    <property type="entry name" value="ATPase_P-type"/>
    <property type="match status" value="1"/>
</dbReference>
<dbReference type="PROSITE" id="PS01047">
    <property type="entry name" value="HMA_1"/>
    <property type="match status" value="1"/>
</dbReference>